<sequence length="120" mass="12585">MLRTSILRTLTRSKSTLARSADETGSAAAAVASRESSSAGGSGASSASTDRTLHAADPSKVHSDSHTPHDRRPRKDPAEAYKQLLEERFGGGDAAALGTLVDGKPEGLAPNVKRNMFRLI</sequence>
<reference evidence="2" key="1">
    <citation type="journal article" date="2014" name="Genome Announc.">
        <title>Draft genome sequence of Rhodosporidium toruloides CECT1137, an oleaginous yeast of biotechnological interest.</title>
        <authorList>
            <person name="Morin N."/>
            <person name="Calcas X."/>
            <person name="Devillers H."/>
            <person name="Durrens P."/>
            <person name="Sherman D.J."/>
            <person name="Nicaud J.-M."/>
            <person name="Neuveglise C."/>
        </authorList>
    </citation>
    <scope>NUCLEOTIDE SEQUENCE</scope>
    <source>
        <strain evidence="2">CECT1137</strain>
    </source>
</reference>
<protein>
    <submittedName>
        <fullName evidence="2">RHTO0S09e06480g1_1</fullName>
    </submittedName>
</protein>
<feature type="compositionally biased region" description="Low complexity" evidence="1">
    <location>
        <begin position="23"/>
        <end position="50"/>
    </location>
</feature>
<dbReference type="AlphaFoldDB" id="A0A061B3U2"/>
<accession>A0A061B3U2</accession>
<dbReference type="OrthoDB" id="2529972at2759"/>
<feature type="region of interest" description="Disordered" evidence="1">
    <location>
        <begin position="16"/>
        <end position="84"/>
    </location>
</feature>
<organism evidence="2">
    <name type="scientific">Rhodotorula toruloides</name>
    <name type="common">Yeast</name>
    <name type="synonym">Rhodosporidium toruloides</name>
    <dbReference type="NCBI Taxonomy" id="5286"/>
    <lineage>
        <taxon>Eukaryota</taxon>
        <taxon>Fungi</taxon>
        <taxon>Dikarya</taxon>
        <taxon>Basidiomycota</taxon>
        <taxon>Pucciniomycotina</taxon>
        <taxon>Microbotryomycetes</taxon>
        <taxon>Sporidiobolales</taxon>
        <taxon>Sporidiobolaceae</taxon>
        <taxon>Rhodotorula</taxon>
    </lineage>
</organism>
<gene>
    <name evidence="2" type="ORF">RHTO0S_09e06480g</name>
</gene>
<name>A0A061B3U2_RHOTO</name>
<proteinExistence type="predicted"/>
<feature type="compositionally biased region" description="Basic and acidic residues" evidence="1">
    <location>
        <begin position="51"/>
        <end position="84"/>
    </location>
</feature>
<evidence type="ECO:0000256" key="1">
    <source>
        <dbReference type="SAM" id="MobiDB-lite"/>
    </source>
</evidence>
<evidence type="ECO:0000313" key="2">
    <source>
        <dbReference type="EMBL" id="CDR44574.1"/>
    </source>
</evidence>
<dbReference type="EMBL" id="LK052944">
    <property type="protein sequence ID" value="CDR44574.1"/>
    <property type="molecule type" value="Genomic_DNA"/>
</dbReference>